<feature type="transmembrane region" description="Helical" evidence="14">
    <location>
        <begin position="33"/>
        <end position="56"/>
    </location>
</feature>
<evidence type="ECO:0000256" key="10">
    <source>
        <dbReference type="ARBA" id="ARBA00022989"/>
    </source>
</evidence>
<feature type="transmembrane region" description="Helical" evidence="14">
    <location>
        <begin position="176"/>
        <end position="198"/>
    </location>
</feature>
<dbReference type="CDD" id="cd06225">
    <property type="entry name" value="HAMP"/>
    <property type="match status" value="1"/>
</dbReference>
<evidence type="ECO:0000256" key="11">
    <source>
        <dbReference type="ARBA" id="ARBA00023012"/>
    </source>
</evidence>
<evidence type="ECO:0000256" key="7">
    <source>
        <dbReference type="ARBA" id="ARBA00022741"/>
    </source>
</evidence>
<dbReference type="AlphaFoldDB" id="A0A081KBE7"/>
<dbReference type="GO" id="GO:0000155">
    <property type="term" value="F:phosphorelay sensor kinase activity"/>
    <property type="evidence" value="ECO:0007669"/>
    <property type="project" value="UniProtKB-UniRule"/>
</dbReference>
<dbReference type="SUPFAM" id="SSF158472">
    <property type="entry name" value="HAMP domain-like"/>
    <property type="match status" value="1"/>
</dbReference>
<keyword evidence="2 13" id="KW-1003">Cell membrane</keyword>
<dbReference type="PROSITE" id="PS50885">
    <property type="entry name" value="HAMP"/>
    <property type="match status" value="1"/>
</dbReference>
<dbReference type="eggNOG" id="COG3850">
    <property type="taxonomic scope" value="Bacteria"/>
</dbReference>
<keyword evidence="10 14" id="KW-1133">Transmembrane helix</keyword>
<comment type="subcellular location">
    <subcellularLocation>
        <location evidence="1">Cell inner membrane</location>
        <topology evidence="1">Multi-pass membrane protein</topology>
    </subcellularLocation>
</comment>
<dbReference type="Gene3D" id="1.20.120.960">
    <property type="entry name" value="Histidine kinase NarX, sensor domain"/>
    <property type="match status" value="1"/>
</dbReference>
<dbReference type="Proteomes" id="UP000027997">
    <property type="component" value="Unassembled WGS sequence"/>
</dbReference>
<comment type="caution">
    <text evidence="16">The sequence shown here is derived from an EMBL/GenBank/DDBJ whole genome shotgun (WGS) entry which is preliminary data.</text>
</comment>
<dbReference type="Pfam" id="PF02518">
    <property type="entry name" value="HATPase_c"/>
    <property type="match status" value="1"/>
</dbReference>
<dbReference type="RefSeq" id="WP_020583075.1">
    <property type="nucleotide sequence ID" value="NZ_JOJP01000001.1"/>
</dbReference>
<dbReference type="Gene3D" id="1.20.5.1930">
    <property type="match status" value="1"/>
</dbReference>
<keyword evidence="6 14" id="KW-0812">Transmembrane</keyword>
<evidence type="ECO:0000256" key="14">
    <source>
        <dbReference type="SAM" id="Phobius"/>
    </source>
</evidence>
<dbReference type="InterPro" id="IPR036890">
    <property type="entry name" value="HATPase_C_sf"/>
</dbReference>
<dbReference type="CDD" id="cd16917">
    <property type="entry name" value="HATPase_UhpB-NarQ-NarX-like"/>
    <property type="match status" value="1"/>
</dbReference>
<evidence type="ECO:0000259" key="15">
    <source>
        <dbReference type="PROSITE" id="PS50885"/>
    </source>
</evidence>
<keyword evidence="5 13" id="KW-0808">Transferase</keyword>
<evidence type="ECO:0000256" key="5">
    <source>
        <dbReference type="ARBA" id="ARBA00022679"/>
    </source>
</evidence>
<evidence type="ECO:0000256" key="3">
    <source>
        <dbReference type="ARBA" id="ARBA00022519"/>
    </source>
</evidence>
<dbReference type="PIRSF" id="PIRSF003167">
    <property type="entry name" value="STHK_NarX/NarQ"/>
    <property type="match status" value="1"/>
</dbReference>
<keyword evidence="4" id="KW-0597">Phosphoprotein</keyword>
<dbReference type="Pfam" id="PF13675">
    <property type="entry name" value="PilJ"/>
    <property type="match status" value="1"/>
</dbReference>
<organism evidence="16 17">
    <name type="scientific">Endozoicomonas elysicola</name>
    <dbReference type="NCBI Taxonomy" id="305900"/>
    <lineage>
        <taxon>Bacteria</taxon>
        <taxon>Pseudomonadati</taxon>
        <taxon>Pseudomonadota</taxon>
        <taxon>Gammaproteobacteria</taxon>
        <taxon>Oceanospirillales</taxon>
        <taxon>Endozoicomonadaceae</taxon>
        <taxon>Endozoicomonas</taxon>
    </lineage>
</organism>
<keyword evidence="8 13" id="KW-0418">Kinase</keyword>
<dbReference type="CDD" id="cd19408">
    <property type="entry name" value="NarX_NarQ_sensor"/>
    <property type="match status" value="1"/>
</dbReference>
<dbReference type="Pfam" id="PF07730">
    <property type="entry name" value="HisKA_3"/>
    <property type="match status" value="1"/>
</dbReference>
<keyword evidence="7 13" id="KW-0547">Nucleotide-binding</keyword>
<keyword evidence="9 13" id="KW-0067">ATP-binding</keyword>
<feature type="domain" description="HAMP" evidence="15">
    <location>
        <begin position="200"/>
        <end position="253"/>
    </location>
</feature>
<evidence type="ECO:0000256" key="4">
    <source>
        <dbReference type="ARBA" id="ARBA00022553"/>
    </source>
</evidence>
<sequence>MPSTAGDVDLDQLVFGSDQEQKKSRIGSLRQKALLVISGICLLALVSVGSSLWFALVTESDAAAINISGSLRMQSWRLAEHVLIPELTSPDTLNRLLDIYDNSINSEPLRKLLDDRSDLGEAYRLVASQWFSEMKPLLADPQGYEAFVHQVPEFVDHIDRMVNSLQLHTEQKLQQLFLTALFVLAGILTMALMTIRFINRHLLKPMDDLGNAAGLIRNGQFSELGLNYQSSNEIGNLTRTFRVMALELGNLYGRLEEKVEEQTYALAQSNHALELLYKASRNLATNPYDEHLVASLVREWQELLRLEDCYLCLSDTEDSNRLQRIASDRERTCAGEHCADCLNKTMAGALDEPKSWQFVLLSRQHRFGFLKVTAGSSIELSEESQQWLQTFADIIATSIDQNRSRIHERRMLLMEERAVIARELHDSLAQALSYQKIQVLRLRRQLEKSEALPSVVPILDELREGTNNAYAQLRELLRTFRLTLSEGGLEQALQKTLEEFSQRSPDIHFLLDYQLRFSSIGAHDQIHALQIVREALMNVVKHAKASEARVSCFITGGGLLGITVTDDGCGIEAKPSAHGHYGTTIMRERAASMGGTLDTRRLSSGGTEVYLEFGRSEERTYE</sequence>
<dbReference type="InterPro" id="IPR011712">
    <property type="entry name" value="Sig_transdc_His_kin_sub3_dim/P"/>
</dbReference>
<keyword evidence="12 13" id="KW-0472">Membrane</keyword>
<dbReference type="EC" id="2.7.13.3" evidence="13"/>
<dbReference type="GO" id="GO:0005524">
    <property type="term" value="F:ATP binding"/>
    <property type="evidence" value="ECO:0007669"/>
    <property type="project" value="UniProtKB-UniRule"/>
</dbReference>
<keyword evidence="17" id="KW-1185">Reference proteome</keyword>
<evidence type="ECO:0000256" key="6">
    <source>
        <dbReference type="ARBA" id="ARBA00022692"/>
    </source>
</evidence>
<comment type="catalytic activity">
    <reaction evidence="13">
        <text>ATP + protein L-histidine = ADP + protein N-phospho-L-histidine.</text>
        <dbReference type="EC" id="2.7.13.3"/>
    </reaction>
</comment>
<dbReference type="GO" id="GO:0046983">
    <property type="term" value="F:protein dimerization activity"/>
    <property type="evidence" value="ECO:0007669"/>
    <property type="project" value="UniProtKB-UniRule"/>
</dbReference>
<dbReference type="InterPro" id="IPR003594">
    <property type="entry name" value="HATPase_dom"/>
</dbReference>
<proteinExistence type="predicted"/>
<evidence type="ECO:0000256" key="12">
    <source>
        <dbReference type="ARBA" id="ARBA00023136"/>
    </source>
</evidence>
<dbReference type="InterPro" id="IPR050482">
    <property type="entry name" value="Sensor_HK_TwoCompSys"/>
</dbReference>
<evidence type="ECO:0000256" key="8">
    <source>
        <dbReference type="ARBA" id="ARBA00022777"/>
    </source>
</evidence>
<evidence type="ECO:0000313" key="17">
    <source>
        <dbReference type="Proteomes" id="UP000027997"/>
    </source>
</evidence>
<dbReference type="Pfam" id="PF00672">
    <property type="entry name" value="HAMP"/>
    <property type="match status" value="1"/>
</dbReference>
<dbReference type="SMART" id="SM00387">
    <property type="entry name" value="HATPase_c"/>
    <property type="match status" value="1"/>
</dbReference>
<gene>
    <name evidence="16" type="ORF">GV64_12625</name>
</gene>
<dbReference type="InterPro" id="IPR029095">
    <property type="entry name" value="NarX-like_N"/>
</dbReference>
<accession>A0A081KBE7</accession>
<protein>
    <recommendedName>
        <fullName evidence="13">Sensor protein</fullName>
        <ecNumber evidence="13">2.7.13.3</ecNumber>
    </recommendedName>
</protein>
<dbReference type="InterPro" id="IPR042295">
    <property type="entry name" value="NarX-like_N_sf"/>
</dbReference>
<dbReference type="PANTHER" id="PTHR24421">
    <property type="entry name" value="NITRATE/NITRITE SENSOR PROTEIN NARX-RELATED"/>
    <property type="match status" value="1"/>
</dbReference>
<dbReference type="EMBL" id="JOJP01000001">
    <property type="protein sequence ID" value="KEI71473.1"/>
    <property type="molecule type" value="Genomic_DNA"/>
</dbReference>
<dbReference type="InterPro" id="IPR016380">
    <property type="entry name" value="Sig_transdc_His_kin_NarX/NarQ"/>
</dbReference>
<dbReference type="Gene3D" id="3.30.565.10">
    <property type="entry name" value="Histidine kinase-like ATPase, C-terminal domain"/>
    <property type="match status" value="1"/>
</dbReference>
<keyword evidence="11 13" id="KW-0902">Two-component regulatory system</keyword>
<dbReference type="STRING" id="305900.GV64_12625"/>
<evidence type="ECO:0000256" key="13">
    <source>
        <dbReference type="PIRNR" id="PIRNR003167"/>
    </source>
</evidence>
<name>A0A081KBE7_9GAMM</name>
<dbReference type="GO" id="GO:0005886">
    <property type="term" value="C:plasma membrane"/>
    <property type="evidence" value="ECO:0007669"/>
    <property type="project" value="UniProtKB-SubCell"/>
</dbReference>
<dbReference type="SUPFAM" id="SSF55874">
    <property type="entry name" value="ATPase domain of HSP90 chaperone/DNA topoisomerase II/histidine kinase"/>
    <property type="match status" value="1"/>
</dbReference>
<evidence type="ECO:0000256" key="1">
    <source>
        <dbReference type="ARBA" id="ARBA00004429"/>
    </source>
</evidence>
<dbReference type="PANTHER" id="PTHR24421:SF51">
    <property type="entry name" value="NITRATE_NITRITE SENSOR PROTEIN NARX"/>
    <property type="match status" value="1"/>
</dbReference>
<dbReference type="InterPro" id="IPR003660">
    <property type="entry name" value="HAMP_dom"/>
</dbReference>
<keyword evidence="3 13" id="KW-0997">Cell inner membrane</keyword>
<evidence type="ECO:0000313" key="16">
    <source>
        <dbReference type="EMBL" id="KEI71473.1"/>
    </source>
</evidence>
<evidence type="ECO:0000256" key="2">
    <source>
        <dbReference type="ARBA" id="ARBA00022475"/>
    </source>
</evidence>
<reference evidence="16 17" key="1">
    <citation type="submission" date="2014-06" db="EMBL/GenBank/DDBJ databases">
        <title>Whole Genome Sequences of Three Symbiotic Endozoicomonas Bacteria.</title>
        <authorList>
            <person name="Neave M.J."/>
            <person name="Apprill A."/>
            <person name="Voolstra C.R."/>
        </authorList>
    </citation>
    <scope>NUCLEOTIDE SEQUENCE [LARGE SCALE GENOMIC DNA]</scope>
    <source>
        <strain evidence="16 17">DSM 22380</strain>
    </source>
</reference>
<evidence type="ECO:0000256" key="9">
    <source>
        <dbReference type="ARBA" id="ARBA00022840"/>
    </source>
</evidence>